<keyword evidence="1" id="KW-0812">Transmembrane</keyword>
<feature type="transmembrane region" description="Helical" evidence="1">
    <location>
        <begin position="92"/>
        <end position="108"/>
    </location>
</feature>
<sequence length="109" mass="12516">MKNLILINSMIRFLVEVTSFFILVIVGFFKFKFPFNIVIGIILPILLAIIWGIFIAPNSPNRLTNNYRLILELFIFVIVFIVLRLGGYSNLAFIYLAISVINSLINYIS</sequence>
<protein>
    <recommendedName>
        <fullName evidence="4">DUF2568 domain-containing protein</fullName>
    </recommendedName>
</protein>
<dbReference type="Pfam" id="PF10823">
    <property type="entry name" value="DUF2568"/>
    <property type="match status" value="1"/>
</dbReference>
<evidence type="ECO:0000313" key="2">
    <source>
        <dbReference type="EMBL" id="PAK88843.1"/>
    </source>
</evidence>
<keyword evidence="1" id="KW-0472">Membrane</keyword>
<proteinExistence type="predicted"/>
<feature type="transmembrane region" description="Helical" evidence="1">
    <location>
        <begin position="37"/>
        <end position="57"/>
    </location>
</feature>
<accession>A0AAQ0R1C1</accession>
<dbReference type="Proteomes" id="UP000215635">
    <property type="component" value="Unassembled WGS sequence"/>
</dbReference>
<dbReference type="EMBL" id="NCWV01000008">
    <property type="protein sequence ID" value="PAK88843.1"/>
    <property type="molecule type" value="Genomic_DNA"/>
</dbReference>
<feature type="transmembrane region" description="Helical" evidence="1">
    <location>
        <begin position="12"/>
        <end position="31"/>
    </location>
</feature>
<dbReference type="RefSeq" id="WP_095348199.1">
    <property type="nucleotide sequence ID" value="NZ_CP184705.1"/>
</dbReference>
<name>A0AAQ0R1C1_9LACT</name>
<dbReference type="InterPro" id="IPR021214">
    <property type="entry name" value="DUF2568"/>
</dbReference>
<keyword evidence="1" id="KW-1133">Transmembrane helix</keyword>
<feature type="transmembrane region" description="Helical" evidence="1">
    <location>
        <begin position="69"/>
        <end position="86"/>
    </location>
</feature>
<comment type="caution">
    <text evidence="2">The sequence shown here is derived from an EMBL/GenBank/DDBJ whole genome shotgun (WGS) entry which is preliminary data.</text>
</comment>
<evidence type="ECO:0000256" key="1">
    <source>
        <dbReference type="SAM" id="Phobius"/>
    </source>
</evidence>
<gene>
    <name evidence="2" type="ORF">B8W88_07635</name>
</gene>
<dbReference type="AlphaFoldDB" id="A0AAQ0R1C1"/>
<reference evidence="2 3" key="1">
    <citation type="submission" date="2017-04" db="EMBL/GenBank/DDBJ databases">
        <title>Kefir bacterial isolates.</title>
        <authorList>
            <person name="Kim Y."/>
            <person name="Blasche S."/>
            <person name="Patil K.R."/>
        </authorList>
    </citation>
    <scope>NUCLEOTIDE SEQUENCE [LARGE SCALE GENOMIC DNA]</scope>
    <source>
        <strain evidence="2 3">OG2</strain>
    </source>
</reference>
<organism evidence="2 3">
    <name type="scientific">Lactococcus lactis</name>
    <dbReference type="NCBI Taxonomy" id="1358"/>
    <lineage>
        <taxon>Bacteria</taxon>
        <taxon>Bacillati</taxon>
        <taxon>Bacillota</taxon>
        <taxon>Bacilli</taxon>
        <taxon>Lactobacillales</taxon>
        <taxon>Streptococcaceae</taxon>
        <taxon>Lactococcus</taxon>
    </lineage>
</organism>
<evidence type="ECO:0008006" key="4">
    <source>
        <dbReference type="Google" id="ProtNLM"/>
    </source>
</evidence>
<evidence type="ECO:0000313" key="3">
    <source>
        <dbReference type="Proteomes" id="UP000215635"/>
    </source>
</evidence>